<dbReference type="GO" id="GO:0009117">
    <property type="term" value="P:nucleotide metabolic process"/>
    <property type="evidence" value="ECO:0007669"/>
    <property type="project" value="UniProtKB-KW"/>
</dbReference>
<feature type="binding site" evidence="10">
    <location>
        <begin position="13"/>
        <end position="18"/>
    </location>
    <ligand>
        <name>substrate</name>
    </ligand>
</feature>
<feature type="binding site" evidence="10">
    <location>
        <position position="75"/>
    </location>
    <ligand>
        <name>Mg(2+)</name>
        <dbReference type="ChEBI" id="CHEBI:18420"/>
    </ligand>
</feature>
<keyword evidence="6 10" id="KW-0460">Magnesium</keyword>
<dbReference type="GO" id="GO:0017111">
    <property type="term" value="F:ribonucleoside triphosphate phosphatase activity"/>
    <property type="evidence" value="ECO:0007669"/>
    <property type="project" value="InterPro"/>
</dbReference>
<evidence type="ECO:0000256" key="7">
    <source>
        <dbReference type="ARBA" id="ARBA00023080"/>
    </source>
</evidence>
<keyword evidence="4 10" id="KW-0547">Nucleotide-binding</keyword>
<reference evidence="12 13" key="1">
    <citation type="submission" date="2011-09" db="EMBL/GenBank/DDBJ databases">
        <authorList>
            <person name="Weinstock G."/>
            <person name="Sodergren E."/>
            <person name="Clifton S."/>
            <person name="Fulton L."/>
            <person name="Fulton B."/>
            <person name="Courtney L."/>
            <person name="Fronick C."/>
            <person name="Harrison M."/>
            <person name="Strong C."/>
            <person name="Farmer C."/>
            <person name="Delahaunty K."/>
            <person name="Markovic C."/>
            <person name="Hall O."/>
            <person name="Minx P."/>
            <person name="Tomlinson C."/>
            <person name="Mitreva M."/>
            <person name="Hou S."/>
            <person name="Chen J."/>
            <person name="Wollam A."/>
            <person name="Pepin K.H."/>
            <person name="Johnson M."/>
            <person name="Bhonagiri V."/>
            <person name="Zhang X."/>
            <person name="Suruliraj S."/>
            <person name="Warren W."/>
            <person name="Chinwalla A."/>
            <person name="Mardis E.R."/>
            <person name="Wilson R.K."/>
        </authorList>
    </citation>
    <scope>NUCLEOTIDE SEQUENCE [LARGE SCALE GENOMIC DNA]</scope>
    <source>
        <strain evidence="12 13">F0439</strain>
    </source>
</reference>
<comment type="function">
    <text evidence="10">Pyrophosphatase that catalyzes the hydrolysis of nucleoside triphosphates to their monophosphate derivatives, with a high preference for the non-canonical purine nucleotides XTP (xanthosine triphosphate), dITP (deoxyinosine triphosphate) and ITP. Seems to function as a house-cleaning enzyme that removes non-canonical purine nucleotides from the nucleotide pool, thus preventing their incorporation into DNA/RNA and avoiding chromosomal lesions.</text>
</comment>
<comment type="catalytic activity">
    <reaction evidence="8 10">
        <text>dITP + H2O = dIMP + diphosphate + H(+)</text>
        <dbReference type="Rhea" id="RHEA:28342"/>
        <dbReference type="ChEBI" id="CHEBI:15377"/>
        <dbReference type="ChEBI" id="CHEBI:15378"/>
        <dbReference type="ChEBI" id="CHEBI:33019"/>
        <dbReference type="ChEBI" id="CHEBI:61194"/>
        <dbReference type="ChEBI" id="CHEBI:61382"/>
        <dbReference type="EC" id="3.6.1.66"/>
    </reaction>
</comment>
<keyword evidence="13" id="KW-1185">Reference proteome</keyword>
<dbReference type="AlphaFoldDB" id="G9ZT28"/>
<dbReference type="CDD" id="cd00515">
    <property type="entry name" value="HAM1"/>
    <property type="match status" value="1"/>
</dbReference>
<proteinExistence type="inferred from homology"/>
<feature type="binding site" evidence="10">
    <location>
        <begin position="183"/>
        <end position="184"/>
    </location>
    <ligand>
        <name>substrate</name>
    </ligand>
</feature>
<feature type="active site" description="Proton acceptor" evidence="10">
    <location>
        <position position="75"/>
    </location>
</feature>
<keyword evidence="5 10" id="KW-0378">Hydrolase</keyword>
<comment type="subunit">
    <text evidence="2 10">Homodimer.</text>
</comment>
<dbReference type="PANTHER" id="PTHR11067">
    <property type="entry name" value="INOSINE TRIPHOSPHATE PYROPHOSPHATASE/HAM1 PROTEIN"/>
    <property type="match status" value="1"/>
</dbReference>
<dbReference type="PANTHER" id="PTHR11067:SF9">
    <property type="entry name" value="INOSINE TRIPHOSPHATE PYROPHOSPHATASE"/>
    <property type="match status" value="1"/>
</dbReference>
<comment type="cofactor">
    <cofactor evidence="10">
        <name>Mg(2+)</name>
        <dbReference type="ChEBI" id="CHEBI:18420"/>
    </cofactor>
    <text evidence="10">Binds 1 Mg(2+) ion per subunit.</text>
</comment>
<dbReference type="GO" id="GO:0036222">
    <property type="term" value="F:XTP diphosphatase activity"/>
    <property type="evidence" value="ECO:0007669"/>
    <property type="project" value="UniProtKB-UniRule"/>
</dbReference>
<dbReference type="EMBL" id="AGEY01000197">
    <property type="protein sequence ID" value="EHL95578.1"/>
    <property type="molecule type" value="Genomic_DNA"/>
</dbReference>
<dbReference type="GO" id="GO:0035870">
    <property type="term" value="F:dITP diphosphatase activity"/>
    <property type="evidence" value="ECO:0007669"/>
    <property type="project" value="UniProtKB-UniRule"/>
</dbReference>
<dbReference type="eggNOG" id="COG0127">
    <property type="taxonomic scope" value="Bacteria"/>
</dbReference>
<dbReference type="GO" id="GO:0000166">
    <property type="term" value="F:nucleotide binding"/>
    <property type="evidence" value="ECO:0007669"/>
    <property type="project" value="UniProtKB-KW"/>
</dbReference>
<dbReference type="PATRIC" id="fig|797515.3.peg.2519"/>
<evidence type="ECO:0000256" key="2">
    <source>
        <dbReference type="ARBA" id="ARBA00011738"/>
    </source>
</evidence>
<gene>
    <name evidence="12" type="ORF">HMPREF9103_02775</name>
</gene>
<sequence length="201" mass="22271">MIVEKPKVIVIASKNANKIKEFEEAFQGTGIQVESLKSFNNVPDVAETGTTFEENAMLKASKMSAFTKLPVISDDSGLVVPALNGQPGVHSARYAGDHDDDANNAKLLKEMENKSDRDAYFESVLIYLTPEGDKVVASGRVNGQILRAKRGSNNFGYDPLFYVPSHQMTLAEMTTHDKNQISHRGRAIRSLISKLRERWNS</sequence>
<dbReference type="InterPro" id="IPR029001">
    <property type="entry name" value="ITPase-like_fam"/>
</dbReference>
<dbReference type="GO" id="GO:0009146">
    <property type="term" value="P:purine nucleoside triphosphate catabolic process"/>
    <property type="evidence" value="ECO:0007669"/>
    <property type="project" value="UniProtKB-UniRule"/>
</dbReference>
<evidence type="ECO:0000313" key="13">
    <source>
        <dbReference type="Proteomes" id="UP000004625"/>
    </source>
</evidence>
<comment type="catalytic activity">
    <reaction evidence="9 10">
        <text>XTP + H2O = XMP + diphosphate + H(+)</text>
        <dbReference type="Rhea" id="RHEA:28610"/>
        <dbReference type="ChEBI" id="CHEBI:15377"/>
        <dbReference type="ChEBI" id="CHEBI:15378"/>
        <dbReference type="ChEBI" id="CHEBI:33019"/>
        <dbReference type="ChEBI" id="CHEBI:57464"/>
        <dbReference type="ChEBI" id="CHEBI:61314"/>
        <dbReference type="EC" id="3.6.1.66"/>
    </reaction>
</comment>
<dbReference type="Pfam" id="PF01725">
    <property type="entry name" value="Ham1p_like"/>
    <property type="match status" value="1"/>
</dbReference>
<dbReference type="InterPro" id="IPR002637">
    <property type="entry name" value="RdgB/HAM1"/>
</dbReference>
<dbReference type="HAMAP" id="MF_01405">
    <property type="entry name" value="Non_canon_purine_NTPase"/>
    <property type="match status" value="1"/>
</dbReference>
<evidence type="ECO:0000313" key="12">
    <source>
        <dbReference type="EMBL" id="EHL95578.1"/>
    </source>
</evidence>
<dbReference type="NCBIfam" id="TIGR00042">
    <property type="entry name" value="RdgB/HAM1 family non-canonical purine NTP pyrophosphatase"/>
    <property type="match status" value="1"/>
</dbReference>
<dbReference type="GO" id="GO:0046872">
    <property type="term" value="F:metal ion binding"/>
    <property type="evidence" value="ECO:0007669"/>
    <property type="project" value="UniProtKB-KW"/>
</dbReference>
<dbReference type="Proteomes" id="UP000004625">
    <property type="component" value="Unassembled WGS sequence"/>
</dbReference>
<comment type="caution">
    <text evidence="10">Lacks conserved residue(s) required for the propagation of feature annotation.</text>
</comment>
<dbReference type="GO" id="GO:0036220">
    <property type="term" value="F:ITP diphosphatase activity"/>
    <property type="evidence" value="ECO:0007669"/>
    <property type="project" value="UniProtKB-UniRule"/>
</dbReference>
<evidence type="ECO:0000256" key="3">
    <source>
        <dbReference type="ARBA" id="ARBA00022723"/>
    </source>
</evidence>
<dbReference type="SUPFAM" id="SSF52972">
    <property type="entry name" value="ITPase-like"/>
    <property type="match status" value="1"/>
</dbReference>
<dbReference type="Gene3D" id="3.90.950.10">
    <property type="match status" value="1"/>
</dbReference>
<comment type="similarity">
    <text evidence="1 10 11">Belongs to the HAM1 NTPase family.</text>
</comment>
<feature type="binding site" evidence="10">
    <location>
        <position position="178"/>
    </location>
    <ligand>
        <name>substrate</name>
    </ligand>
</feature>
<evidence type="ECO:0000256" key="10">
    <source>
        <dbReference type="HAMAP-Rule" id="MF_01405"/>
    </source>
</evidence>
<comment type="catalytic activity">
    <reaction evidence="10">
        <text>ITP + H2O = IMP + diphosphate + H(+)</text>
        <dbReference type="Rhea" id="RHEA:29399"/>
        <dbReference type="ChEBI" id="CHEBI:15377"/>
        <dbReference type="ChEBI" id="CHEBI:15378"/>
        <dbReference type="ChEBI" id="CHEBI:33019"/>
        <dbReference type="ChEBI" id="CHEBI:58053"/>
        <dbReference type="ChEBI" id="CHEBI:61402"/>
        <dbReference type="EC" id="3.6.1.66"/>
    </reaction>
</comment>
<dbReference type="STRING" id="797515.HMPREF9103_02775"/>
<evidence type="ECO:0000256" key="1">
    <source>
        <dbReference type="ARBA" id="ARBA00008023"/>
    </source>
</evidence>
<dbReference type="FunFam" id="3.90.950.10:FF:000001">
    <property type="entry name" value="dITP/XTP pyrophosphatase"/>
    <property type="match status" value="1"/>
</dbReference>
<evidence type="ECO:0000256" key="5">
    <source>
        <dbReference type="ARBA" id="ARBA00022801"/>
    </source>
</evidence>
<dbReference type="NCBIfam" id="NF011397">
    <property type="entry name" value="PRK14822.1"/>
    <property type="match status" value="1"/>
</dbReference>
<dbReference type="HOGENOM" id="CLU_082080_0_2_9"/>
<dbReference type="GO" id="GO:0005829">
    <property type="term" value="C:cytosol"/>
    <property type="evidence" value="ECO:0007669"/>
    <property type="project" value="TreeGrafter"/>
</dbReference>
<protein>
    <recommendedName>
        <fullName evidence="10">dITP/XTP pyrophosphatase</fullName>
        <ecNumber evidence="10">3.6.1.66</ecNumber>
    </recommendedName>
    <alternativeName>
        <fullName evidence="10">Non-canonical purine NTP pyrophosphatase</fullName>
    </alternativeName>
    <alternativeName>
        <fullName evidence="10">Non-standard purine NTP pyrophosphatase</fullName>
    </alternativeName>
    <alternativeName>
        <fullName evidence="10">Nucleoside-triphosphate diphosphatase</fullName>
    </alternativeName>
    <alternativeName>
        <fullName evidence="10">Nucleoside-triphosphate pyrophosphatase</fullName>
        <shortName evidence="10">NTPase</shortName>
    </alternativeName>
</protein>
<evidence type="ECO:0000256" key="6">
    <source>
        <dbReference type="ARBA" id="ARBA00022842"/>
    </source>
</evidence>
<keyword evidence="3 10" id="KW-0479">Metal-binding</keyword>
<organism evidence="12 13">
    <name type="scientific">Lentilactobacillus parafarraginis F0439</name>
    <dbReference type="NCBI Taxonomy" id="797515"/>
    <lineage>
        <taxon>Bacteria</taxon>
        <taxon>Bacillati</taxon>
        <taxon>Bacillota</taxon>
        <taxon>Bacilli</taxon>
        <taxon>Lactobacillales</taxon>
        <taxon>Lactobacillaceae</taxon>
        <taxon>Lentilactobacillus</taxon>
    </lineage>
</organism>
<dbReference type="EC" id="3.6.1.66" evidence="10"/>
<feature type="binding site" evidence="10">
    <location>
        <begin position="155"/>
        <end position="158"/>
    </location>
    <ligand>
        <name>substrate</name>
    </ligand>
</feature>
<name>G9ZT28_9LACO</name>
<evidence type="ECO:0000256" key="8">
    <source>
        <dbReference type="ARBA" id="ARBA00051875"/>
    </source>
</evidence>
<comment type="caution">
    <text evidence="12">The sequence shown here is derived from an EMBL/GenBank/DDBJ whole genome shotgun (WGS) entry which is preliminary data.</text>
</comment>
<feature type="binding site" evidence="10">
    <location>
        <position position="76"/>
    </location>
    <ligand>
        <name>substrate</name>
    </ligand>
</feature>
<evidence type="ECO:0000256" key="9">
    <source>
        <dbReference type="ARBA" id="ARBA00052017"/>
    </source>
</evidence>
<dbReference type="InterPro" id="IPR020922">
    <property type="entry name" value="dITP/XTP_pyrophosphatase"/>
</dbReference>
<evidence type="ECO:0000256" key="11">
    <source>
        <dbReference type="RuleBase" id="RU003781"/>
    </source>
</evidence>
<keyword evidence="7 10" id="KW-0546">Nucleotide metabolism</keyword>
<evidence type="ECO:0000256" key="4">
    <source>
        <dbReference type="ARBA" id="ARBA00022741"/>
    </source>
</evidence>
<accession>G9ZT28</accession>